<dbReference type="AlphaFoldDB" id="A0AAN8FT83"/>
<keyword evidence="12" id="KW-1185">Reference proteome</keyword>
<comment type="catalytic activity">
    <reaction evidence="10">
        <text>L-cysteine + L-glutamate + ATP = gamma-L-glutamyl-L-cysteine + ADP + phosphate + H(+)</text>
        <dbReference type="Rhea" id="RHEA:13285"/>
        <dbReference type="ChEBI" id="CHEBI:15378"/>
        <dbReference type="ChEBI" id="CHEBI:29985"/>
        <dbReference type="ChEBI" id="CHEBI:30616"/>
        <dbReference type="ChEBI" id="CHEBI:35235"/>
        <dbReference type="ChEBI" id="CHEBI:43474"/>
        <dbReference type="ChEBI" id="CHEBI:58173"/>
        <dbReference type="ChEBI" id="CHEBI:456216"/>
        <dbReference type="EC" id="6.3.2.2"/>
    </reaction>
</comment>
<dbReference type="EMBL" id="WIXE01012123">
    <property type="protein sequence ID" value="KAK5976210.1"/>
    <property type="molecule type" value="Genomic_DNA"/>
</dbReference>
<gene>
    <name evidence="11" type="ORF">GCK32_004695</name>
</gene>
<name>A0AAN8FT83_TRICO</name>
<evidence type="ECO:0000256" key="9">
    <source>
        <dbReference type="ARBA" id="ARBA00032122"/>
    </source>
</evidence>
<reference evidence="11 12" key="1">
    <citation type="submission" date="2019-10" db="EMBL/GenBank/DDBJ databases">
        <title>Assembly and Annotation for the nematode Trichostrongylus colubriformis.</title>
        <authorList>
            <person name="Martin J."/>
        </authorList>
    </citation>
    <scope>NUCLEOTIDE SEQUENCE [LARGE SCALE GENOMIC DNA]</scope>
    <source>
        <strain evidence="11">G859</strain>
        <tissue evidence="11">Whole worm</tissue>
    </source>
</reference>
<dbReference type="PANTHER" id="PTHR11164">
    <property type="entry name" value="GLUTAMATE CYSTEINE LIGASE"/>
    <property type="match status" value="1"/>
</dbReference>
<dbReference type="GO" id="GO:0005524">
    <property type="term" value="F:ATP binding"/>
    <property type="evidence" value="ECO:0007669"/>
    <property type="project" value="UniProtKB-UniRule"/>
</dbReference>
<evidence type="ECO:0000313" key="12">
    <source>
        <dbReference type="Proteomes" id="UP001331761"/>
    </source>
</evidence>
<organism evidence="11 12">
    <name type="scientific">Trichostrongylus colubriformis</name>
    <name type="common">Black scour worm</name>
    <dbReference type="NCBI Taxonomy" id="6319"/>
    <lineage>
        <taxon>Eukaryota</taxon>
        <taxon>Metazoa</taxon>
        <taxon>Ecdysozoa</taxon>
        <taxon>Nematoda</taxon>
        <taxon>Chromadorea</taxon>
        <taxon>Rhabditida</taxon>
        <taxon>Rhabditina</taxon>
        <taxon>Rhabditomorpha</taxon>
        <taxon>Strongyloidea</taxon>
        <taxon>Trichostrongylidae</taxon>
        <taxon>Trichostrongylus</taxon>
    </lineage>
</organism>
<keyword evidence="7 10" id="KW-0067">ATP-binding</keyword>
<dbReference type="Proteomes" id="UP001331761">
    <property type="component" value="Unassembled WGS sequence"/>
</dbReference>
<dbReference type="GO" id="GO:0004357">
    <property type="term" value="F:glutamate-cysteine ligase activity"/>
    <property type="evidence" value="ECO:0007669"/>
    <property type="project" value="UniProtKB-UniRule"/>
</dbReference>
<dbReference type="Gene3D" id="3.30.590.50">
    <property type="match status" value="1"/>
</dbReference>
<evidence type="ECO:0000256" key="6">
    <source>
        <dbReference type="ARBA" id="ARBA00022741"/>
    </source>
</evidence>
<evidence type="ECO:0000256" key="8">
    <source>
        <dbReference type="ARBA" id="ARBA00030585"/>
    </source>
</evidence>
<dbReference type="Pfam" id="PF03074">
    <property type="entry name" value="GCS"/>
    <property type="match status" value="1"/>
</dbReference>
<keyword evidence="5 10" id="KW-0317">Glutathione biosynthesis</keyword>
<dbReference type="InterPro" id="IPR004308">
    <property type="entry name" value="GCS"/>
</dbReference>
<dbReference type="GO" id="GO:0006750">
    <property type="term" value="P:glutathione biosynthetic process"/>
    <property type="evidence" value="ECO:0007669"/>
    <property type="project" value="UniProtKB-UniRule"/>
</dbReference>
<dbReference type="SUPFAM" id="SSF55931">
    <property type="entry name" value="Glutamine synthetase/guanido kinase"/>
    <property type="match status" value="1"/>
</dbReference>
<accession>A0AAN8FT83</accession>
<proteinExistence type="inferred from homology"/>
<evidence type="ECO:0000256" key="10">
    <source>
        <dbReference type="RuleBase" id="RU367135"/>
    </source>
</evidence>
<dbReference type="Gene3D" id="1.10.8.960">
    <property type="match status" value="1"/>
</dbReference>
<sequence>MYRNGGNYGERLFTVGPEAFYDWDSAALILYSYPQLLYKPIEDPPGTVAGWKHRRAISKAHCTYVYKRSVADMCSKALSNRKFFIQVFRERIEQDDEKSTEHFETIQSSNWMNMRFKPPPPDAPEIGWRVEFRPTEVQLTDFENAAYVCFVVLLTRVIISFRLTYLLPISMVTENMKRAQKRDAVSKQKFLFRKSLATCKSPPENLKGAPQCGAPSEEIEEMTINEIINGREGDDNFPGLVPLIKQYLDSADVDVDTRCTISQYLNFISVRKRASGEIWTLAHWIRHFVDKHPAYLHDSQVPDETVYDLLVEVRFAQLIHSIMLDSTLLGDQNDVMAIG</sequence>
<dbReference type="InterPro" id="IPR014746">
    <property type="entry name" value="Gln_synth/guanido_kin_cat_dom"/>
</dbReference>
<keyword evidence="6 10" id="KW-0547">Nucleotide-binding</keyword>
<keyword evidence="4 10" id="KW-0436">Ligase</keyword>
<evidence type="ECO:0000256" key="7">
    <source>
        <dbReference type="ARBA" id="ARBA00022840"/>
    </source>
</evidence>
<evidence type="ECO:0000256" key="1">
    <source>
        <dbReference type="ARBA" id="ARBA00005006"/>
    </source>
</evidence>
<dbReference type="PANTHER" id="PTHR11164:SF0">
    <property type="entry name" value="GLUTAMATE--CYSTEINE LIGASE CATALYTIC SUBUNIT"/>
    <property type="match status" value="1"/>
</dbReference>
<evidence type="ECO:0000256" key="5">
    <source>
        <dbReference type="ARBA" id="ARBA00022684"/>
    </source>
</evidence>
<comment type="caution">
    <text evidence="11">The sequence shown here is derived from an EMBL/GenBank/DDBJ whole genome shotgun (WGS) entry which is preliminary data.</text>
</comment>
<dbReference type="FunFam" id="3.30.590.50:FF:000007">
    <property type="entry name" value="Glutamate--cysteine ligase"/>
    <property type="match status" value="1"/>
</dbReference>
<evidence type="ECO:0000256" key="4">
    <source>
        <dbReference type="ARBA" id="ARBA00022598"/>
    </source>
</evidence>
<dbReference type="GO" id="GO:0017109">
    <property type="term" value="C:glutamate-cysteine ligase complex"/>
    <property type="evidence" value="ECO:0007669"/>
    <property type="project" value="TreeGrafter"/>
</dbReference>
<comment type="similarity">
    <text evidence="2 10">Belongs to the glutamate--cysteine ligase type 3 family.</text>
</comment>
<evidence type="ECO:0000313" key="11">
    <source>
        <dbReference type="EMBL" id="KAK5976210.1"/>
    </source>
</evidence>
<dbReference type="EC" id="6.3.2.2" evidence="3 10"/>
<protein>
    <recommendedName>
        <fullName evidence="3 10">Glutamate--cysteine ligase</fullName>
        <ecNumber evidence="3 10">6.3.2.2</ecNumber>
    </recommendedName>
    <alternativeName>
        <fullName evidence="9 10">Gamma-ECS</fullName>
    </alternativeName>
    <alternativeName>
        <fullName evidence="8 10">Gamma-glutamylcysteine synthetase</fullName>
    </alternativeName>
</protein>
<comment type="pathway">
    <text evidence="1 10">Sulfur metabolism; glutathione biosynthesis; glutathione from L-cysteine and L-glutamate: step 1/2.</text>
</comment>
<evidence type="ECO:0000256" key="3">
    <source>
        <dbReference type="ARBA" id="ARBA00012220"/>
    </source>
</evidence>
<evidence type="ECO:0000256" key="2">
    <source>
        <dbReference type="ARBA" id="ARBA00008100"/>
    </source>
</evidence>